<feature type="domain" description="C3H1-type" evidence="1">
    <location>
        <begin position="1"/>
        <end position="21"/>
    </location>
</feature>
<dbReference type="GO" id="GO:0046872">
    <property type="term" value="F:metal ion binding"/>
    <property type="evidence" value="ECO:0007669"/>
    <property type="project" value="InterPro"/>
</dbReference>
<comment type="caution">
    <text evidence="2">The sequence shown here is derived from an EMBL/GenBank/DDBJ whole genome shotgun (WGS) entry which is preliminary data.</text>
</comment>
<sequence length="21" mass="2483">MCRNFQLGALCPFGDRLQFEH</sequence>
<evidence type="ECO:0000313" key="3">
    <source>
        <dbReference type="Proteomes" id="UP000267798"/>
    </source>
</evidence>
<protein>
    <recommendedName>
        <fullName evidence="1">C3H1-type domain-containing protein</fullName>
    </recommendedName>
</protein>
<accession>A0A3A6PY60</accession>
<dbReference type="Proteomes" id="UP000267798">
    <property type="component" value="Unassembled WGS sequence"/>
</dbReference>
<evidence type="ECO:0000313" key="2">
    <source>
        <dbReference type="EMBL" id="RJX41791.1"/>
    </source>
</evidence>
<dbReference type="InterPro" id="IPR000571">
    <property type="entry name" value="Znf_CCCH"/>
</dbReference>
<reference evidence="2 3" key="1">
    <citation type="submission" date="2018-09" db="EMBL/GenBank/DDBJ databases">
        <title>Paenibacillus aracenensis nov. sp. isolated from a cave in southern Spain.</title>
        <authorList>
            <person name="Jurado V."/>
            <person name="Gutierrez-Patricio S."/>
            <person name="Gonzalez-Pimentel J.L."/>
            <person name="Miller A.Z."/>
            <person name="Laiz L."/>
            <person name="Saiz-Jimenez C."/>
        </authorList>
    </citation>
    <scope>NUCLEOTIDE SEQUENCE [LARGE SCALE GENOMIC DNA]</scope>
    <source>
        <strain evidence="2 3">JCM 19203</strain>
    </source>
</reference>
<dbReference type="EMBL" id="QXQB01000001">
    <property type="protein sequence ID" value="RJX41791.1"/>
    <property type="molecule type" value="Genomic_DNA"/>
</dbReference>
<proteinExistence type="predicted"/>
<gene>
    <name evidence="2" type="ORF">D3P09_01965</name>
</gene>
<keyword evidence="3" id="KW-1185">Reference proteome</keyword>
<dbReference type="AlphaFoldDB" id="A0A3A6PY60"/>
<organism evidence="2 3">
    <name type="scientific">Paenibacillus pinisoli</name>
    <dbReference type="NCBI Taxonomy" id="1276110"/>
    <lineage>
        <taxon>Bacteria</taxon>
        <taxon>Bacillati</taxon>
        <taxon>Bacillota</taxon>
        <taxon>Bacilli</taxon>
        <taxon>Bacillales</taxon>
        <taxon>Paenibacillaceae</taxon>
        <taxon>Paenibacillus</taxon>
    </lineage>
</organism>
<evidence type="ECO:0000259" key="1">
    <source>
        <dbReference type="PROSITE" id="PS50103"/>
    </source>
</evidence>
<name>A0A3A6PY60_9BACL</name>
<dbReference type="PROSITE" id="PS50103">
    <property type="entry name" value="ZF_C3H1"/>
    <property type="match status" value="1"/>
</dbReference>